<dbReference type="RefSeq" id="WP_202246811.1">
    <property type="nucleotide sequence ID" value="NZ_JAESIY010000023.1"/>
</dbReference>
<accession>A0A937K1X1</accession>
<protein>
    <submittedName>
        <fullName evidence="1">Uncharacterized protein</fullName>
    </submittedName>
</protein>
<gene>
    <name evidence="1" type="ORF">JL102_22925</name>
</gene>
<reference evidence="1" key="1">
    <citation type="submission" date="2021-01" db="EMBL/GenBank/DDBJ databases">
        <title>Fulvivirga kasyanovii gen. nov., sp nov., a novel member of the phylum Bacteroidetes isolated from seawater in a mussel farm.</title>
        <authorList>
            <person name="Zhao L.-H."/>
            <person name="Wang Z.-J."/>
        </authorList>
    </citation>
    <scope>NUCLEOTIDE SEQUENCE</scope>
    <source>
        <strain evidence="1">2943</strain>
    </source>
</reference>
<organism evidence="1 2">
    <name type="scientific">Fulvivirga sediminis</name>
    <dbReference type="NCBI Taxonomy" id="2803949"/>
    <lineage>
        <taxon>Bacteria</taxon>
        <taxon>Pseudomonadati</taxon>
        <taxon>Bacteroidota</taxon>
        <taxon>Cytophagia</taxon>
        <taxon>Cytophagales</taxon>
        <taxon>Fulvivirgaceae</taxon>
        <taxon>Fulvivirga</taxon>
    </lineage>
</organism>
<dbReference type="AlphaFoldDB" id="A0A937K1X1"/>
<keyword evidence="2" id="KW-1185">Reference proteome</keyword>
<proteinExistence type="predicted"/>
<dbReference type="Proteomes" id="UP000659388">
    <property type="component" value="Unassembled WGS sequence"/>
</dbReference>
<evidence type="ECO:0000313" key="2">
    <source>
        <dbReference type="Proteomes" id="UP000659388"/>
    </source>
</evidence>
<evidence type="ECO:0000313" key="1">
    <source>
        <dbReference type="EMBL" id="MBL3659019.1"/>
    </source>
</evidence>
<dbReference type="EMBL" id="JAESIY010000023">
    <property type="protein sequence ID" value="MBL3659019.1"/>
    <property type="molecule type" value="Genomic_DNA"/>
</dbReference>
<name>A0A937K1X1_9BACT</name>
<comment type="caution">
    <text evidence="1">The sequence shown here is derived from an EMBL/GenBank/DDBJ whole genome shotgun (WGS) entry which is preliminary data.</text>
</comment>
<sequence>MLKLKVDDNYLSFTQRRLANPYNKNVNETVFFGSCGDEFFRDEYKNERLAYKANQNFEMLDSLRFSNQEYYLNVTSFPYHDNIAGIFQKNTEESGDITCVVYTACRVMDIPLLYAEIETFEGFSNYYDLHAMYYNEQLETSHFSYIWCICFWLEVNSKTLNK</sequence>